<dbReference type="GO" id="GO:0000976">
    <property type="term" value="F:transcription cis-regulatory region binding"/>
    <property type="evidence" value="ECO:0007669"/>
    <property type="project" value="TreeGrafter"/>
</dbReference>
<evidence type="ECO:0000256" key="4">
    <source>
        <dbReference type="PROSITE-ProRule" id="PRU00335"/>
    </source>
</evidence>
<dbReference type="InterPro" id="IPR001647">
    <property type="entry name" value="HTH_TetR"/>
</dbReference>
<name>A0A7X3CUJ0_9BACL</name>
<dbReference type="AlphaFoldDB" id="A0A7X3CUJ0"/>
<dbReference type="RefSeq" id="WP_155615053.1">
    <property type="nucleotide sequence ID" value="NZ_WNZX01000013.1"/>
</dbReference>
<dbReference type="InterPro" id="IPR050109">
    <property type="entry name" value="HTH-type_TetR-like_transc_reg"/>
</dbReference>
<gene>
    <name evidence="6" type="ORF">GNP93_15915</name>
</gene>
<keyword evidence="3" id="KW-0804">Transcription</keyword>
<accession>A0A7X3CUJ0</accession>
<proteinExistence type="predicted"/>
<keyword evidence="2 4" id="KW-0238">DNA-binding</keyword>
<dbReference type="PRINTS" id="PR00455">
    <property type="entry name" value="HTHTETR"/>
</dbReference>
<evidence type="ECO:0000313" key="7">
    <source>
        <dbReference type="Proteomes" id="UP000450917"/>
    </source>
</evidence>
<feature type="domain" description="HTH tetR-type" evidence="5">
    <location>
        <begin position="1"/>
        <end position="60"/>
    </location>
</feature>
<dbReference type="InterPro" id="IPR036271">
    <property type="entry name" value="Tet_transcr_reg_TetR-rel_C_sf"/>
</dbReference>
<dbReference type="GO" id="GO:0003700">
    <property type="term" value="F:DNA-binding transcription factor activity"/>
    <property type="evidence" value="ECO:0007669"/>
    <property type="project" value="TreeGrafter"/>
</dbReference>
<sequence>MTAGKIREAALQLFARSGYDGVPLSEIAAAVGIRTPSIYAHYKSKDDLFIAVFEDCLQEHTRRMKQLIGDLQDRGVEEKLRTLFQDASRSYLLGQEQVTFLKVALLFPPAPLQDKLREQFALSERLLDEALGNIFEEGMRSGLLRREPVNDLIASFYCLLDGMFLQQYYYRRDDWQQRIDAVWSIFWKGIMQANII</sequence>
<protein>
    <submittedName>
        <fullName evidence="6">TetR family transcriptional regulator</fullName>
    </submittedName>
</protein>
<evidence type="ECO:0000256" key="1">
    <source>
        <dbReference type="ARBA" id="ARBA00023015"/>
    </source>
</evidence>
<dbReference type="EMBL" id="WNZX01000013">
    <property type="protein sequence ID" value="MUG72159.1"/>
    <property type="molecule type" value="Genomic_DNA"/>
</dbReference>
<dbReference type="Pfam" id="PF00440">
    <property type="entry name" value="TetR_N"/>
    <property type="match status" value="1"/>
</dbReference>
<dbReference type="PANTHER" id="PTHR30055:SF238">
    <property type="entry name" value="MYCOFACTOCIN BIOSYNTHESIS TRANSCRIPTIONAL REGULATOR MFTR-RELATED"/>
    <property type="match status" value="1"/>
</dbReference>
<reference evidence="6 7" key="1">
    <citation type="submission" date="2019-11" db="EMBL/GenBank/DDBJ databases">
        <title>Draft genome sequences of five Paenibacillus species of dairy origin.</title>
        <authorList>
            <person name="Olajide A.M."/>
            <person name="Chen S."/>
            <person name="Lapointe G."/>
        </authorList>
    </citation>
    <scope>NUCLEOTIDE SEQUENCE [LARGE SCALE GENOMIC DNA]</scope>
    <source>
        <strain evidence="6 7">2CS3</strain>
    </source>
</reference>
<dbReference type="SUPFAM" id="SSF46689">
    <property type="entry name" value="Homeodomain-like"/>
    <property type="match status" value="1"/>
</dbReference>
<dbReference type="InterPro" id="IPR009057">
    <property type="entry name" value="Homeodomain-like_sf"/>
</dbReference>
<evidence type="ECO:0000256" key="3">
    <source>
        <dbReference type="ARBA" id="ARBA00023163"/>
    </source>
</evidence>
<feature type="DNA-binding region" description="H-T-H motif" evidence="4">
    <location>
        <begin position="23"/>
        <end position="42"/>
    </location>
</feature>
<comment type="caution">
    <text evidence="6">The sequence shown here is derived from an EMBL/GenBank/DDBJ whole genome shotgun (WGS) entry which is preliminary data.</text>
</comment>
<dbReference type="SUPFAM" id="SSF48498">
    <property type="entry name" value="Tetracyclin repressor-like, C-terminal domain"/>
    <property type="match status" value="1"/>
</dbReference>
<dbReference type="Gene3D" id="1.10.10.60">
    <property type="entry name" value="Homeodomain-like"/>
    <property type="match status" value="1"/>
</dbReference>
<evidence type="ECO:0000256" key="2">
    <source>
        <dbReference type="ARBA" id="ARBA00023125"/>
    </source>
</evidence>
<dbReference type="PROSITE" id="PS50977">
    <property type="entry name" value="HTH_TETR_2"/>
    <property type="match status" value="1"/>
</dbReference>
<keyword evidence="7" id="KW-1185">Reference proteome</keyword>
<dbReference type="Gene3D" id="1.10.357.10">
    <property type="entry name" value="Tetracycline Repressor, domain 2"/>
    <property type="match status" value="1"/>
</dbReference>
<evidence type="ECO:0000313" key="6">
    <source>
        <dbReference type="EMBL" id="MUG72159.1"/>
    </source>
</evidence>
<keyword evidence="1" id="KW-0805">Transcription regulation</keyword>
<dbReference type="PANTHER" id="PTHR30055">
    <property type="entry name" value="HTH-TYPE TRANSCRIPTIONAL REGULATOR RUTR"/>
    <property type="match status" value="1"/>
</dbReference>
<dbReference type="Proteomes" id="UP000450917">
    <property type="component" value="Unassembled WGS sequence"/>
</dbReference>
<evidence type="ECO:0000259" key="5">
    <source>
        <dbReference type="PROSITE" id="PS50977"/>
    </source>
</evidence>
<organism evidence="6 7">
    <name type="scientific">Paenibacillus validus</name>
    <dbReference type="NCBI Taxonomy" id="44253"/>
    <lineage>
        <taxon>Bacteria</taxon>
        <taxon>Bacillati</taxon>
        <taxon>Bacillota</taxon>
        <taxon>Bacilli</taxon>
        <taxon>Bacillales</taxon>
        <taxon>Paenibacillaceae</taxon>
        <taxon>Paenibacillus</taxon>
    </lineage>
</organism>